<dbReference type="GO" id="GO:0007229">
    <property type="term" value="P:integrin-mediated signaling pathway"/>
    <property type="evidence" value="ECO:0007669"/>
    <property type="project" value="UniProtKB-KW"/>
</dbReference>
<evidence type="ECO:0000256" key="1">
    <source>
        <dbReference type="ARBA" id="ARBA00004479"/>
    </source>
</evidence>
<feature type="non-terminal residue" evidence="5">
    <location>
        <position position="1"/>
    </location>
</feature>
<gene>
    <name evidence="5" type="ORF">KXQ929_LOCUS51250</name>
</gene>
<evidence type="ECO:0000313" key="5">
    <source>
        <dbReference type="EMBL" id="CAF4405148.1"/>
    </source>
</evidence>
<reference evidence="5" key="1">
    <citation type="submission" date="2021-02" db="EMBL/GenBank/DDBJ databases">
        <authorList>
            <person name="Nowell W R."/>
        </authorList>
    </citation>
    <scope>NUCLEOTIDE SEQUENCE</scope>
</reference>
<organism evidence="5 6">
    <name type="scientific">Adineta steineri</name>
    <dbReference type="NCBI Taxonomy" id="433720"/>
    <lineage>
        <taxon>Eukaryota</taxon>
        <taxon>Metazoa</taxon>
        <taxon>Spiralia</taxon>
        <taxon>Gnathifera</taxon>
        <taxon>Rotifera</taxon>
        <taxon>Eurotatoria</taxon>
        <taxon>Bdelloidea</taxon>
        <taxon>Adinetida</taxon>
        <taxon>Adinetidae</taxon>
        <taxon>Adineta</taxon>
    </lineage>
</organism>
<accession>A0A820P9Z8</accession>
<protein>
    <submittedName>
        <fullName evidence="5">Uncharacterized protein</fullName>
    </submittedName>
</protein>
<evidence type="ECO:0000313" key="6">
    <source>
        <dbReference type="Proteomes" id="UP000663868"/>
    </source>
</evidence>
<dbReference type="Gene3D" id="2.60.40.1510">
    <property type="entry name" value="ntegrin, alpha v. Chain A, domain 3"/>
    <property type="match status" value="1"/>
</dbReference>
<name>A0A820P9Z8_9BILA</name>
<dbReference type="GO" id="GO:0016020">
    <property type="term" value="C:membrane"/>
    <property type="evidence" value="ECO:0007669"/>
    <property type="project" value="UniProtKB-SubCell"/>
</dbReference>
<evidence type="ECO:0000256" key="2">
    <source>
        <dbReference type="ARBA" id="ARBA00023037"/>
    </source>
</evidence>
<dbReference type="EMBL" id="CAJOBB010025015">
    <property type="protein sequence ID" value="CAF4405148.1"/>
    <property type="molecule type" value="Genomic_DNA"/>
</dbReference>
<dbReference type="Proteomes" id="UP000663868">
    <property type="component" value="Unassembled WGS sequence"/>
</dbReference>
<proteinExistence type="predicted"/>
<dbReference type="InterPro" id="IPR032695">
    <property type="entry name" value="Integrin_dom_sf"/>
</dbReference>
<sequence>MKQSDRIVVCQLGNPLLANTNISLQIHSAVNNYSAIQADPLIFFINVTSDNPDSKILSTEIVLPIFSIPELDLIAVAKPEQIAPDTSDNVI</sequence>
<dbReference type="AlphaFoldDB" id="A0A820P9Z8"/>
<dbReference type="SUPFAM" id="SSF69179">
    <property type="entry name" value="Integrin domains"/>
    <property type="match status" value="1"/>
</dbReference>
<evidence type="ECO:0000256" key="3">
    <source>
        <dbReference type="ARBA" id="ARBA00023136"/>
    </source>
</evidence>
<keyword evidence="4" id="KW-0325">Glycoprotein</keyword>
<keyword evidence="2" id="KW-0401">Integrin</keyword>
<keyword evidence="3" id="KW-0472">Membrane</keyword>
<comment type="subcellular location">
    <subcellularLocation>
        <location evidence="1">Membrane</location>
        <topology evidence="1">Single-pass type I membrane protein</topology>
    </subcellularLocation>
</comment>
<comment type="caution">
    <text evidence="5">The sequence shown here is derived from an EMBL/GenBank/DDBJ whole genome shotgun (WGS) entry which is preliminary data.</text>
</comment>
<evidence type="ECO:0000256" key="4">
    <source>
        <dbReference type="ARBA" id="ARBA00023180"/>
    </source>
</evidence>